<feature type="transmembrane region" description="Helical" evidence="1">
    <location>
        <begin position="38"/>
        <end position="60"/>
    </location>
</feature>
<feature type="transmembrane region" description="Helical" evidence="1">
    <location>
        <begin position="199"/>
        <end position="228"/>
    </location>
</feature>
<name>A0A0D7WEN9_9FLAO</name>
<accession>A0A0D7WEN9</accession>
<dbReference type="STRING" id="1435349.PW52_01555"/>
<feature type="transmembrane region" description="Helical" evidence="1">
    <location>
        <begin position="136"/>
        <end position="156"/>
    </location>
</feature>
<keyword evidence="1" id="KW-0812">Transmembrane</keyword>
<proteinExistence type="predicted"/>
<dbReference type="AlphaFoldDB" id="A0A0D7WEN9"/>
<dbReference type="OrthoDB" id="1365379at2"/>
<dbReference type="PATRIC" id="fig|1435349.4.peg.317"/>
<protein>
    <recommendedName>
        <fullName evidence="4">Glycerophosphoryl diester phosphodiesterase membrane domain-containing protein</fullName>
    </recommendedName>
</protein>
<feature type="transmembrane region" description="Helical" evidence="1">
    <location>
        <begin position="80"/>
        <end position="106"/>
    </location>
</feature>
<evidence type="ECO:0008006" key="4">
    <source>
        <dbReference type="Google" id="ProtNLM"/>
    </source>
</evidence>
<keyword evidence="1" id="KW-0472">Membrane</keyword>
<organism evidence="2 3">
    <name type="scientific">Neotamlana sedimentorum</name>
    <dbReference type="NCBI Taxonomy" id="1435349"/>
    <lineage>
        <taxon>Bacteria</taxon>
        <taxon>Pseudomonadati</taxon>
        <taxon>Bacteroidota</taxon>
        <taxon>Flavobacteriia</taxon>
        <taxon>Flavobacteriales</taxon>
        <taxon>Flavobacteriaceae</taxon>
        <taxon>Neotamlana</taxon>
    </lineage>
</organism>
<keyword evidence="1" id="KW-1133">Transmembrane helix</keyword>
<dbReference type="RefSeq" id="WP_044631156.1">
    <property type="nucleotide sequence ID" value="NZ_JTDW01000001.1"/>
</dbReference>
<evidence type="ECO:0000256" key="1">
    <source>
        <dbReference type="SAM" id="Phobius"/>
    </source>
</evidence>
<evidence type="ECO:0000313" key="3">
    <source>
        <dbReference type="Proteomes" id="UP000032578"/>
    </source>
</evidence>
<gene>
    <name evidence="2" type="ORF">PW52_01555</name>
</gene>
<dbReference type="Proteomes" id="UP000032578">
    <property type="component" value="Unassembled WGS sequence"/>
</dbReference>
<evidence type="ECO:0000313" key="2">
    <source>
        <dbReference type="EMBL" id="KJD37168.1"/>
    </source>
</evidence>
<reference evidence="2 3" key="1">
    <citation type="submission" date="2014-11" db="EMBL/GenBank/DDBJ databases">
        <title>Tamlana sedimentorum sp. nov., isolated from shallow sand sediments of the Sea of Japan.</title>
        <authorList>
            <person name="Romanenko L.A."/>
        </authorList>
    </citation>
    <scope>NUCLEOTIDE SEQUENCE [LARGE SCALE GENOMIC DNA]</scope>
    <source>
        <strain evidence="2 3">JCM 19808</strain>
    </source>
</reference>
<dbReference type="EMBL" id="JTDW01000001">
    <property type="protein sequence ID" value="KJD37168.1"/>
    <property type="molecule type" value="Genomic_DNA"/>
</dbReference>
<sequence>MNTVNNISKRIEEARLLDFGDIFNKSIELFKKTWVQGLLLQLFSLIVMLPIILMFYVPFIGMIMEQQRSGYTDPEAMDNFFGSMSVLYIVVVGFGVIVLGVITTALNTAFYRIMKKIDYGESVITQDFFYFVKGKYLAKIFTLMLIAILILIPSALMCYLPLFYFAVPVMFVFTIFAFNEDLSVGEILSLAFKLGNKKWGITLGLLIVSYIGITLATFITCGIGGIFVQSFLFHPIYLIYKEVIGFDETSAIDEIGTIS</sequence>
<comment type="caution">
    <text evidence="2">The sequence shown here is derived from an EMBL/GenBank/DDBJ whole genome shotgun (WGS) entry which is preliminary data.</text>
</comment>
<keyword evidence="3" id="KW-1185">Reference proteome</keyword>